<name>A0A428K5D1_9FLAO</name>
<dbReference type="AlphaFoldDB" id="A0A428K5D1"/>
<dbReference type="Proteomes" id="UP000270620">
    <property type="component" value="Unassembled WGS sequence"/>
</dbReference>
<evidence type="ECO:0000313" key="2">
    <source>
        <dbReference type="EMBL" id="RSK41616.1"/>
    </source>
</evidence>
<comment type="caution">
    <text evidence="2">The sequence shown here is derived from an EMBL/GenBank/DDBJ whole genome shotgun (WGS) entry which is preliminary data.</text>
</comment>
<dbReference type="EMBL" id="RWBG01000001">
    <property type="protein sequence ID" value="RSK41616.1"/>
    <property type="molecule type" value="Genomic_DNA"/>
</dbReference>
<reference evidence="2 3" key="1">
    <citation type="submission" date="2018-12" db="EMBL/GenBank/DDBJ databases">
        <title>Mangrovimonas spongiae sp. nov., a novel member of the genus Mangrovimonas isolated from marine sponge.</title>
        <authorList>
            <person name="Zhuang L."/>
            <person name="Luo L."/>
        </authorList>
    </citation>
    <scope>NUCLEOTIDE SEQUENCE [LARGE SCALE GENOMIC DNA]</scope>
    <source>
        <strain evidence="2 3">HN-E26</strain>
    </source>
</reference>
<keyword evidence="1" id="KW-0175">Coiled coil</keyword>
<keyword evidence="3" id="KW-1185">Reference proteome</keyword>
<dbReference type="InterPro" id="IPR032710">
    <property type="entry name" value="NTF2-like_dom_sf"/>
</dbReference>
<dbReference type="RefSeq" id="WP_125466610.1">
    <property type="nucleotide sequence ID" value="NZ_RWBG01000001.1"/>
</dbReference>
<proteinExistence type="predicted"/>
<dbReference type="SUPFAM" id="SSF54427">
    <property type="entry name" value="NTF2-like"/>
    <property type="match status" value="1"/>
</dbReference>
<dbReference type="PANTHER" id="PTHR38436">
    <property type="entry name" value="POLYKETIDE CYCLASE SNOAL-LIKE DOMAIN"/>
    <property type="match status" value="1"/>
</dbReference>
<protein>
    <submittedName>
        <fullName evidence="2">Polyketide cyclase</fullName>
    </submittedName>
</protein>
<dbReference type="PANTHER" id="PTHR38436:SF1">
    <property type="entry name" value="ESTER CYCLASE"/>
    <property type="match status" value="1"/>
</dbReference>
<evidence type="ECO:0000256" key="1">
    <source>
        <dbReference type="SAM" id="Coils"/>
    </source>
</evidence>
<feature type="coiled-coil region" evidence="1">
    <location>
        <begin position="21"/>
        <end position="55"/>
    </location>
</feature>
<sequence>MKTNFKTLSKVLAVVGFTVFLTNCTNNSAELQSKIETLEAELQSYKDAETKTQQRLMVFDTLDYEFYTNQKWDKFSHSHANDIVVYNADGSISKGLYPAHINDLKPMFVFAPDTRIENHPVKFGNGDWTAVIGELKGTFTEPMPIGEGKTIAPTGKKFKLRMATIAHWKDGKMTEEYLFYDNQDFMKQIGLAQ</sequence>
<dbReference type="Pfam" id="PF07366">
    <property type="entry name" value="SnoaL"/>
    <property type="match status" value="1"/>
</dbReference>
<dbReference type="GO" id="GO:0030638">
    <property type="term" value="P:polyketide metabolic process"/>
    <property type="evidence" value="ECO:0007669"/>
    <property type="project" value="InterPro"/>
</dbReference>
<accession>A0A428K5D1</accession>
<evidence type="ECO:0000313" key="3">
    <source>
        <dbReference type="Proteomes" id="UP000270620"/>
    </source>
</evidence>
<organism evidence="2 3">
    <name type="scientific">Mangrovimonas spongiae</name>
    <dbReference type="NCBI Taxonomy" id="2494697"/>
    <lineage>
        <taxon>Bacteria</taxon>
        <taxon>Pseudomonadati</taxon>
        <taxon>Bacteroidota</taxon>
        <taxon>Flavobacteriia</taxon>
        <taxon>Flavobacteriales</taxon>
        <taxon>Flavobacteriaceae</taxon>
        <taxon>Mangrovimonas</taxon>
    </lineage>
</organism>
<dbReference type="InterPro" id="IPR009959">
    <property type="entry name" value="Cyclase_SnoaL-like"/>
</dbReference>
<gene>
    <name evidence="2" type="ORF">EJA19_01705</name>
</gene>
<dbReference type="Gene3D" id="3.10.450.50">
    <property type="match status" value="1"/>
</dbReference>
<dbReference type="OrthoDB" id="9787933at2"/>